<keyword evidence="2" id="KW-1185">Reference proteome</keyword>
<dbReference type="EMBL" id="MDGQ01000002">
    <property type="protein sequence ID" value="OEK07451.1"/>
    <property type="molecule type" value="Genomic_DNA"/>
</dbReference>
<name>A0A1E5T7T9_9BACT</name>
<evidence type="ECO:0000313" key="1">
    <source>
        <dbReference type="EMBL" id="OEK07451.1"/>
    </source>
</evidence>
<comment type="caution">
    <text evidence="1">The sequence shown here is derived from an EMBL/GenBank/DDBJ whole genome shotgun (WGS) entry which is preliminary data.</text>
</comment>
<accession>A0A1E5T7T9</accession>
<sequence length="291" mass="33777">MKGRITILTVFLIGLETLCFGQNENVPALDINPNSHPISRFIISDETQEKGLKSVNDFEVYDDLIRKLEVIRGRKRSEKAFLRSIFYRVHKKLLINYSKQATMSETMATGNFGCLTGTAIYALVLSHFNYDYEIIELPNHVFIKMKLNGQDLIVESTDPESGLKSISKELAQSMEQIGFDPRKLPMLTTVGEGSVDEWDLFEGHVKINLQELAGLQYFNESVRYYIQEEYVKSMEMISAAYERYPSKRNEKLMQLVINKILKYDQIKEELKNKYLKQYITRVKKQKISQTK</sequence>
<reference evidence="1 2" key="1">
    <citation type="submission" date="2016-08" db="EMBL/GenBank/DDBJ databases">
        <title>Draft genome of Fabibacter sp. strain SK-8.</title>
        <authorList>
            <person name="Wong S.-K."/>
            <person name="Hamasaki K."/>
            <person name="Yoshizawa S."/>
        </authorList>
    </citation>
    <scope>NUCLEOTIDE SEQUENCE [LARGE SCALE GENOMIC DNA]</scope>
    <source>
        <strain evidence="1 2">SK-8</strain>
    </source>
</reference>
<evidence type="ECO:0008006" key="3">
    <source>
        <dbReference type="Google" id="ProtNLM"/>
    </source>
</evidence>
<proteinExistence type="predicted"/>
<dbReference type="Proteomes" id="UP000095552">
    <property type="component" value="Unassembled WGS sequence"/>
</dbReference>
<protein>
    <recommendedName>
        <fullName evidence="3">Protein SirB1 N-terminal domain-containing protein</fullName>
    </recommendedName>
</protein>
<dbReference type="OrthoDB" id="1418365at2"/>
<dbReference type="AlphaFoldDB" id="A0A1E5T7T9"/>
<evidence type="ECO:0000313" key="2">
    <source>
        <dbReference type="Proteomes" id="UP000095552"/>
    </source>
</evidence>
<dbReference type="RefSeq" id="WP_069833434.1">
    <property type="nucleotide sequence ID" value="NZ_MDGQ01000002.1"/>
</dbReference>
<gene>
    <name evidence="1" type="ORF">BFP71_00135</name>
</gene>
<organism evidence="1 2">
    <name type="scientific">Roseivirga misakiensis</name>
    <dbReference type="NCBI Taxonomy" id="1563681"/>
    <lineage>
        <taxon>Bacteria</taxon>
        <taxon>Pseudomonadati</taxon>
        <taxon>Bacteroidota</taxon>
        <taxon>Cytophagia</taxon>
        <taxon>Cytophagales</taxon>
        <taxon>Roseivirgaceae</taxon>
        <taxon>Roseivirga</taxon>
    </lineage>
</organism>